<evidence type="ECO:0000256" key="3">
    <source>
        <dbReference type="PROSITE-ProRule" id="PRU00169"/>
    </source>
</evidence>
<sequence>MTIIHKSLQSGSVQLPGVLLSFDQWNRSTASSISHEKKTTMNQALQNVPAASGPRRFNLEMIGFSPAEKAMLASTFRLTGRRAFFYAEATEPSQRTDIYLANGDSPAALKELAERAPNPYAPAVLIGRSPMDIGWPRVEKPIHWMRLFEQLDTVMHVALLERARRPSDSGDKWDGRTFRRAIDQDAPPEEVFVEPSPNESVLVVDDSATVRAFMKAKLAPFRFDVDFAVDGETAIDMAQAKPYTCIFLDIMMPGIDGYQVCKRLKGSAATKNTAVVMLTSKSGAFDKFRGNWAGCDAYLGKPVSEDELLSTIAKFLPSARKVINAA</sequence>
<accession>A0A3A3G4J6</accession>
<dbReference type="Pfam" id="PF00072">
    <property type="entry name" value="Response_reg"/>
    <property type="match status" value="1"/>
</dbReference>
<dbReference type="EMBL" id="QYUQ01000002">
    <property type="protein sequence ID" value="RJG01709.1"/>
    <property type="molecule type" value="Genomic_DNA"/>
</dbReference>
<keyword evidence="2" id="KW-0902">Two-component regulatory system</keyword>
<dbReference type="PANTHER" id="PTHR44591">
    <property type="entry name" value="STRESS RESPONSE REGULATOR PROTEIN 1"/>
    <property type="match status" value="1"/>
</dbReference>
<dbReference type="InterPro" id="IPR050595">
    <property type="entry name" value="Bact_response_regulator"/>
</dbReference>
<keyword evidence="6" id="KW-1185">Reference proteome</keyword>
<reference evidence="6" key="1">
    <citation type="submission" date="2018-09" db="EMBL/GenBank/DDBJ databases">
        <authorList>
            <person name="Zhu H."/>
        </authorList>
    </citation>
    <scope>NUCLEOTIDE SEQUENCE [LARGE SCALE GENOMIC DNA]</scope>
    <source>
        <strain evidence="6">K1S02-23</strain>
    </source>
</reference>
<feature type="modified residue" description="4-aspartylphosphate" evidence="3">
    <location>
        <position position="249"/>
    </location>
</feature>
<dbReference type="InterPro" id="IPR011006">
    <property type="entry name" value="CheY-like_superfamily"/>
</dbReference>
<dbReference type="GO" id="GO:0000160">
    <property type="term" value="P:phosphorelay signal transduction system"/>
    <property type="evidence" value="ECO:0007669"/>
    <property type="project" value="UniProtKB-KW"/>
</dbReference>
<feature type="domain" description="Response regulatory" evidence="4">
    <location>
        <begin position="200"/>
        <end position="316"/>
    </location>
</feature>
<dbReference type="SUPFAM" id="SSF52172">
    <property type="entry name" value="CheY-like"/>
    <property type="match status" value="1"/>
</dbReference>
<protein>
    <submittedName>
        <fullName evidence="5">Response regulator</fullName>
    </submittedName>
</protein>
<dbReference type="SMART" id="SM00448">
    <property type="entry name" value="REC"/>
    <property type="match status" value="1"/>
</dbReference>
<dbReference type="Gene3D" id="3.40.50.2300">
    <property type="match status" value="1"/>
</dbReference>
<proteinExistence type="predicted"/>
<dbReference type="PROSITE" id="PS50110">
    <property type="entry name" value="RESPONSE_REGULATORY"/>
    <property type="match status" value="1"/>
</dbReference>
<evidence type="ECO:0000313" key="6">
    <source>
        <dbReference type="Proteomes" id="UP000266327"/>
    </source>
</evidence>
<dbReference type="Proteomes" id="UP000266327">
    <property type="component" value="Unassembled WGS sequence"/>
</dbReference>
<name>A0A3A3G4J6_9BURK</name>
<evidence type="ECO:0000313" key="5">
    <source>
        <dbReference type="EMBL" id="RJG01709.1"/>
    </source>
</evidence>
<dbReference type="AlphaFoldDB" id="A0A3A3G4J6"/>
<evidence type="ECO:0000256" key="2">
    <source>
        <dbReference type="ARBA" id="ARBA00023012"/>
    </source>
</evidence>
<dbReference type="InterPro" id="IPR001789">
    <property type="entry name" value="Sig_transdc_resp-reg_receiver"/>
</dbReference>
<comment type="caution">
    <text evidence="5">The sequence shown here is derived from an EMBL/GenBank/DDBJ whole genome shotgun (WGS) entry which is preliminary data.</text>
</comment>
<dbReference type="PANTHER" id="PTHR44591:SF14">
    <property type="entry name" value="PROTEIN PILG"/>
    <property type="match status" value="1"/>
</dbReference>
<evidence type="ECO:0000256" key="1">
    <source>
        <dbReference type="ARBA" id="ARBA00022553"/>
    </source>
</evidence>
<evidence type="ECO:0000259" key="4">
    <source>
        <dbReference type="PROSITE" id="PS50110"/>
    </source>
</evidence>
<gene>
    <name evidence="5" type="ORF">D3878_09010</name>
</gene>
<organism evidence="5 6">
    <name type="scientific">Noviherbaspirillum sedimenti</name>
    <dbReference type="NCBI Taxonomy" id="2320865"/>
    <lineage>
        <taxon>Bacteria</taxon>
        <taxon>Pseudomonadati</taxon>
        <taxon>Pseudomonadota</taxon>
        <taxon>Betaproteobacteria</taxon>
        <taxon>Burkholderiales</taxon>
        <taxon>Oxalobacteraceae</taxon>
        <taxon>Noviherbaspirillum</taxon>
    </lineage>
</organism>
<keyword evidence="1 3" id="KW-0597">Phosphoprotein</keyword>